<feature type="domain" description="Radical SAM core" evidence="14">
    <location>
        <begin position="26"/>
        <end position="246"/>
    </location>
</feature>
<dbReference type="GO" id="GO:0046872">
    <property type="term" value="F:metal ion binding"/>
    <property type="evidence" value="ECO:0007669"/>
    <property type="project" value="UniProtKB-KW"/>
</dbReference>
<evidence type="ECO:0000256" key="1">
    <source>
        <dbReference type="ARBA" id="ARBA00012167"/>
    </source>
</evidence>
<dbReference type="SFLD" id="SFLDG01386">
    <property type="entry name" value="main_SPASM_domain-containing"/>
    <property type="match status" value="1"/>
</dbReference>
<dbReference type="GO" id="GO:0006777">
    <property type="term" value="P:Mo-molybdopterin cofactor biosynthetic process"/>
    <property type="evidence" value="ECO:0007669"/>
    <property type="project" value="UniProtKB-UniRule"/>
</dbReference>
<keyword evidence="16" id="KW-1185">Reference proteome</keyword>
<evidence type="ECO:0000256" key="4">
    <source>
        <dbReference type="ARBA" id="ARBA00022723"/>
    </source>
</evidence>
<feature type="binding site" evidence="12">
    <location>
        <position position="280"/>
    </location>
    <ligand>
        <name>[4Fe-4S] cluster</name>
        <dbReference type="ChEBI" id="CHEBI:49883"/>
        <label>2</label>
        <note>4Fe-4S-substrate</note>
    </ligand>
</feature>
<dbReference type="GO" id="GO:0051539">
    <property type="term" value="F:4 iron, 4 sulfur cluster binding"/>
    <property type="evidence" value="ECO:0007669"/>
    <property type="project" value="UniProtKB-UniRule"/>
</dbReference>
<dbReference type="PANTHER" id="PTHR22960">
    <property type="entry name" value="MOLYBDOPTERIN COFACTOR SYNTHESIS PROTEIN A"/>
    <property type="match status" value="1"/>
</dbReference>
<dbReference type="Proteomes" id="UP000325372">
    <property type="component" value="Unassembled WGS sequence"/>
</dbReference>
<keyword evidence="6 12" id="KW-0408">Iron</keyword>
<dbReference type="HAMAP" id="MF_01225_B">
    <property type="entry name" value="MoaA_B"/>
    <property type="match status" value="1"/>
</dbReference>
<dbReference type="InterPro" id="IPR058240">
    <property type="entry name" value="rSAM_sf"/>
</dbReference>
<comment type="caution">
    <text evidence="15">The sequence shown here is derived from an EMBL/GenBank/DDBJ whole genome shotgun (WGS) entry which is preliminary data.</text>
</comment>
<evidence type="ECO:0000256" key="11">
    <source>
        <dbReference type="ARBA" id="ARBA00048697"/>
    </source>
</evidence>
<feature type="compositionally biased region" description="Pro residues" evidence="13">
    <location>
        <begin position="8"/>
        <end position="17"/>
    </location>
</feature>
<feature type="binding site" evidence="12">
    <location>
        <position position="93"/>
    </location>
    <ligand>
        <name>S-adenosyl-L-methionine</name>
        <dbReference type="ChEBI" id="CHEBI:59789"/>
    </ligand>
</feature>
<dbReference type="PANTHER" id="PTHR22960:SF0">
    <property type="entry name" value="MOLYBDENUM COFACTOR BIOSYNTHESIS PROTEIN 1"/>
    <property type="match status" value="1"/>
</dbReference>
<feature type="binding site" evidence="12">
    <location>
        <position position="42"/>
    </location>
    <ligand>
        <name>[4Fe-4S] cluster</name>
        <dbReference type="ChEBI" id="CHEBI:49883"/>
        <label>1</label>
        <note>4Fe-4S-S-AdoMet</note>
    </ligand>
</feature>
<keyword evidence="3 12" id="KW-0949">S-adenosyl-L-methionine</keyword>
<feature type="binding site" evidence="12">
    <location>
        <position position="182"/>
    </location>
    <ligand>
        <name>GTP</name>
        <dbReference type="ChEBI" id="CHEBI:37565"/>
    </ligand>
</feature>
<dbReference type="InterPro" id="IPR007197">
    <property type="entry name" value="rSAM"/>
</dbReference>
<dbReference type="PROSITE" id="PS01305">
    <property type="entry name" value="MOAA_NIFB_PQQE"/>
    <property type="match status" value="1"/>
</dbReference>
<keyword evidence="4 12" id="KW-0479">Metal-binding</keyword>
<accession>A0A5N0TB59</accession>
<name>A0A5N0TB59_9GAMM</name>
<comment type="catalytic activity">
    <reaction evidence="11 12">
        <text>GTP + AH2 + S-adenosyl-L-methionine = (8S)-3',8-cyclo-7,8-dihydroguanosine 5'-triphosphate + 5'-deoxyadenosine + L-methionine + A + H(+)</text>
        <dbReference type="Rhea" id="RHEA:49576"/>
        <dbReference type="ChEBI" id="CHEBI:13193"/>
        <dbReference type="ChEBI" id="CHEBI:15378"/>
        <dbReference type="ChEBI" id="CHEBI:17319"/>
        <dbReference type="ChEBI" id="CHEBI:17499"/>
        <dbReference type="ChEBI" id="CHEBI:37565"/>
        <dbReference type="ChEBI" id="CHEBI:57844"/>
        <dbReference type="ChEBI" id="CHEBI:59789"/>
        <dbReference type="ChEBI" id="CHEBI:131766"/>
        <dbReference type="EC" id="4.1.99.22"/>
    </reaction>
</comment>
<feature type="binding site" evidence="12">
    <location>
        <position position="144"/>
    </location>
    <ligand>
        <name>S-adenosyl-L-methionine</name>
        <dbReference type="ChEBI" id="CHEBI:59789"/>
    </ligand>
</feature>
<dbReference type="InterPro" id="IPR013483">
    <property type="entry name" value="MoaA"/>
</dbReference>
<evidence type="ECO:0000256" key="8">
    <source>
        <dbReference type="ARBA" id="ARBA00023134"/>
    </source>
</evidence>
<dbReference type="CDD" id="cd01335">
    <property type="entry name" value="Radical_SAM"/>
    <property type="match status" value="1"/>
</dbReference>
<dbReference type="InterPro" id="IPR040064">
    <property type="entry name" value="MoaA-like"/>
</dbReference>
<feature type="binding site" evidence="12">
    <location>
        <position position="46"/>
    </location>
    <ligand>
        <name>[4Fe-4S] cluster</name>
        <dbReference type="ChEBI" id="CHEBI:49883"/>
        <label>1</label>
        <note>4Fe-4S-S-AdoMet</note>
    </ligand>
</feature>
<dbReference type="NCBIfam" id="TIGR02666">
    <property type="entry name" value="moaA"/>
    <property type="match status" value="1"/>
</dbReference>
<feature type="binding site" evidence="12">
    <location>
        <position position="48"/>
    </location>
    <ligand>
        <name>S-adenosyl-L-methionine</name>
        <dbReference type="ChEBI" id="CHEBI:59789"/>
    </ligand>
</feature>
<dbReference type="SUPFAM" id="SSF102114">
    <property type="entry name" value="Radical SAM enzymes"/>
    <property type="match status" value="1"/>
</dbReference>
<dbReference type="SFLD" id="SFLDS00029">
    <property type="entry name" value="Radical_SAM"/>
    <property type="match status" value="1"/>
</dbReference>
<evidence type="ECO:0000256" key="10">
    <source>
        <dbReference type="ARBA" id="ARBA00023239"/>
    </source>
</evidence>
<sequence>MKSTQPQPLVPRQPTPTTPTDAVRDRLGRPLHDLRISVLDRCNLRCGYCMPADSLQGQGIFLPKESLLTDAEIVHLVRAFTRLGVHKLRLTGGEPLLRPGLVSLVKRLACIDGIDDLALTTNGILLPRHAAALKEAGLHRLTVSLDSLDEAVFAQMSGGRGSAAEVMAGIEAARQAGFGSLKINTVVQRGVNEDQVLDLVGHFRGSGHVVRMIEFMDVGHSNNWAASQVVPSDELRARIHQRWPLEPVQRQSASAPARRWRFLDGQGEVGFISSVSEPFCGTCTRARLAADGTFYSCLFASHGTLLRPIVRGETDTQRLVDYLSGLWSGREDRYSEIRGTQATVDPRVEMYRMGG</sequence>
<dbReference type="InterPro" id="IPR050105">
    <property type="entry name" value="MoCo_biosynth_MoaA/MoaC"/>
</dbReference>
<dbReference type="GO" id="GO:0005525">
    <property type="term" value="F:GTP binding"/>
    <property type="evidence" value="ECO:0007669"/>
    <property type="project" value="UniProtKB-UniRule"/>
</dbReference>
<dbReference type="Pfam" id="PF04055">
    <property type="entry name" value="Radical_SAM"/>
    <property type="match status" value="1"/>
</dbReference>
<keyword evidence="5 12" id="KW-0547">Nucleotide-binding</keyword>
<comment type="cofactor">
    <cofactor evidence="12">
        <name>[4Fe-4S] cluster</name>
        <dbReference type="ChEBI" id="CHEBI:49883"/>
    </cofactor>
    <text evidence="12">Binds 2 [4Fe-4S] clusters. Binds 1 [4Fe-4S] cluster coordinated with 3 cysteines and an exchangeable S-adenosyl-L-methionine and 1 [4Fe-4S] cluster coordinated with 3 cysteines and the GTP-derived substrate.</text>
</comment>
<dbReference type="SFLD" id="SFLDG01383">
    <property type="entry name" value="cyclic_pyranopterin_phosphate"/>
    <property type="match status" value="1"/>
</dbReference>
<dbReference type="EMBL" id="VYXP01000004">
    <property type="protein sequence ID" value="KAA9131908.1"/>
    <property type="molecule type" value="Genomic_DNA"/>
</dbReference>
<comment type="pathway">
    <text evidence="12">Cofactor biosynthesis; molybdopterin biosynthesis.</text>
</comment>
<evidence type="ECO:0000256" key="7">
    <source>
        <dbReference type="ARBA" id="ARBA00023014"/>
    </source>
</evidence>
<evidence type="ECO:0000313" key="16">
    <source>
        <dbReference type="Proteomes" id="UP000325372"/>
    </source>
</evidence>
<evidence type="ECO:0000256" key="5">
    <source>
        <dbReference type="ARBA" id="ARBA00022741"/>
    </source>
</evidence>
<feature type="binding site" evidence="12">
    <location>
        <position position="216"/>
    </location>
    <ligand>
        <name>S-adenosyl-L-methionine</name>
        <dbReference type="ChEBI" id="CHEBI:59789"/>
    </ligand>
</feature>
<evidence type="ECO:0000259" key="14">
    <source>
        <dbReference type="PROSITE" id="PS51918"/>
    </source>
</evidence>
<feature type="binding site" evidence="12">
    <location>
        <begin position="285"/>
        <end position="287"/>
    </location>
    <ligand>
        <name>GTP</name>
        <dbReference type="ChEBI" id="CHEBI:37565"/>
    </ligand>
</feature>
<gene>
    <name evidence="12 15" type="primary">moaA</name>
    <name evidence="15" type="ORF">F3N42_06955</name>
</gene>
<keyword evidence="2 12" id="KW-0004">4Fe-4S</keyword>
<keyword evidence="10 12" id="KW-0456">Lyase</keyword>
<feature type="binding site" evidence="12">
    <location>
        <position position="120"/>
    </location>
    <ligand>
        <name>GTP</name>
        <dbReference type="ChEBI" id="CHEBI:37565"/>
    </ligand>
</feature>
<evidence type="ECO:0000256" key="2">
    <source>
        <dbReference type="ARBA" id="ARBA00022485"/>
    </source>
</evidence>
<dbReference type="EC" id="4.1.99.22" evidence="1 12"/>
<dbReference type="InterPro" id="IPR006638">
    <property type="entry name" value="Elp3/MiaA/NifB-like_rSAM"/>
</dbReference>
<evidence type="ECO:0000256" key="12">
    <source>
        <dbReference type="HAMAP-Rule" id="MF_01225"/>
    </source>
</evidence>
<dbReference type="InterPro" id="IPR000385">
    <property type="entry name" value="MoaA_NifB_PqqE_Fe-S-bd_CS"/>
</dbReference>
<dbReference type="RefSeq" id="WP_150863698.1">
    <property type="nucleotide sequence ID" value="NZ_VYXP01000004.1"/>
</dbReference>
<protein>
    <recommendedName>
        <fullName evidence="1 12">GTP 3',8-cyclase</fullName>
        <ecNumber evidence="1 12">4.1.99.22</ecNumber>
    </recommendedName>
    <alternativeName>
        <fullName evidence="12">Molybdenum cofactor biosynthesis protein A</fullName>
    </alternativeName>
</protein>
<feature type="binding site" evidence="12">
    <location>
        <position position="283"/>
    </location>
    <ligand>
        <name>[4Fe-4S] cluster</name>
        <dbReference type="ChEBI" id="CHEBI:49883"/>
        <label>2</label>
        <note>4Fe-4S-substrate</note>
    </ligand>
</feature>
<organism evidence="15 16">
    <name type="scientific">Marinihelvus fidelis</name>
    <dbReference type="NCBI Taxonomy" id="2613842"/>
    <lineage>
        <taxon>Bacteria</taxon>
        <taxon>Pseudomonadati</taxon>
        <taxon>Pseudomonadota</taxon>
        <taxon>Gammaproteobacteria</taxon>
        <taxon>Chromatiales</taxon>
        <taxon>Wenzhouxiangellaceae</taxon>
        <taxon>Marinihelvus</taxon>
    </lineage>
</organism>
<evidence type="ECO:0000256" key="13">
    <source>
        <dbReference type="SAM" id="MobiDB-lite"/>
    </source>
</evidence>
<evidence type="ECO:0000256" key="3">
    <source>
        <dbReference type="ARBA" id="ARBA00022691"/>
    </source>
</evidence>
<keyword evidence="8 12" id="KW-0342">GTP-binding</keyword>
<dbReference type="SMART" id="SM00729">
    <property type="entry name" value="Elp3"/>
    <property type="match status" value="1"/>
</dbReference>
<dbReference type="GO" id="GO:1904047">
    <property type="term" value="F:S-adenosyl-L-methionine binding"/>
    <property type="evidence" value="ECO:0007669"/>
    <property type="project" value="UniProtKB-UniRule"/>
</dbReference>
<dbReference type="PROSITE" id="PS51918">
    <property type="entry name" value="RADICAL_SAM"/>
    <property type="match status" value="1"/>
</dbReference>
<dbReference type="GO" id="GO:0061799">
    <property type="term" value="F:cyclic pyranopterin monophosphate synthase activity"/>
    <property type="evidence" value="ECO:0007669"/>
    <property type="project" value="TreeGrafter"/>
</dbReference>
<comment type="subunit">
    <text evidence="12">Monomer and homodimer.</text>
</comment>
<comment type="similarity">
    <text evidence="12">Belongs to the radical SAM superfamily. MoaA family.</text>
</comment>
<dbReference type="AlphaFoldDB" id="A0A5N0TB59"/>
<dbReference type="GO" id="GO:0061798">
    <property type="term" value="F:GTP 3',8'-cyclase activity"/>
    <property type="evidence" value="ECO:0007669"/>
    <property type="project" value="UniProtKB-UniRule"/>
</dbReference>
<dbReference type="UniPathway" id="UPA00344"/>
<dbReference type="InterPro" id="IPR013785">
    <property type="entry name" value="Aldolase_TIM"/>
</dbReference>
<feature type="binding site" evidence="12">
    <location>
        <position position="49"/>
    </location>
    <ligand>
        <name>[4Fe-4S] cluster</name>
        <dbReference type="ChEBI" id="CHEBI:49883"/>
        <label>1</label>
        <note>4Fe-4S-S-AdoMet</note>
    </ligand>
</feature>
<evidence type="ECO:0000256" key="9">
    <source>
        <dbReference type="ARBA" id="ARBA00023150"/>
    </source>
</evidence>
<proteinExistence type="inferred from homology"/>
<feature type="binding site" evidence="12">
    <location>
        <position position="297"/>
    </location>
    <ligand>
        <name>[4Fe-4S] cluster</name>
        <dbReference type="ChEBI" id="CHEBI:49883"/>
        <label>2</label>
        <note>4Fe-4S-substrate</note>
    </ligand>
</feature>
<dbReference type="Gene3D" id="3.20.20.70">
    <property type="entry name" value="Aldolase class I"/>
    <property type="match status" value="1"/>
</dbReference>
<dbReference type="InterPro" id="IPR010505">
    <property type="entry name" value="MoaA_twitch"/>
</dbReference>
<feature type="region of interest" description="Disordered" evidence="13">
    <location>
        <begin position="1"/>
        <end position="25"/>
    </location>
</feature>
<reference evidence="15 16" key="1">
    <citation type="submission" date="2019-09" db="EMBL/GenBank/DDBJ databases">
        <title>Wenzhouxiangella sp. Genome sequencing and assembly.</title>
        <authorList>
            <person name="Zhang R."/>
        </authorList>
    </citation>
    <scope>NUCLEOTIDE SEQUENCE [LARGE SCALE GENOMIC DNA]</scope>
    <source>
        <strain evidence="15 16">W260</strain>
    </source>
</reference>
<dbReference type="SFLD" id="SFLDG01067">
    <property type="entry name" value="SPASM/twitch_domain_containing"/>
    <property type="match status" value="1"/>
</dbReference>
<feature type="binding site" evidence="12">
    <location>
        <position position="89"/>
    </location>
    <ligand>
        <name>GTP</name>
        <dbReference type="ChEBI" id="CHEBI:37565"/>
    </ligand>
</feature>
<evidence type="ECO:0000256" key="6">
    <source>
        <dbReference type="ARBA" id="ARBA00023004"/>
    </source>
</evidence>
<dbReference type="Pfam" id="PF06463">
    <property type="entry name" value="Mob_synth_C"/>
    <property type="match status" value="1"/>
</dbReference>
<evidence type="ECO:0000313" key="15">
    <source>
        <dbReference type="EMBL" id="KAA9131908.1"/>
    </source>
</evidence>
<dbReference type="CDD" id="cd21117">
    <property type="entry name" value="Twitch_MoaA"/>
    <property type="match status" value="1"/>
</dbReference>
<comment type="function">
    <text evidence="12">Catalyzes the cyclization of GTP to (8S)-3',8-cyclo-7,8-dihydroguanosine 5'-triphosphate.</text>
</comment>
<keyword evidence="9 12" id="KW-0501">Molybdenum cofactor biosynthesis</keyword>
<feature type="binding site" evidence="12">
    <location>
        <position position="35"/>
    </location>
    <ligand>
        <name>GTP</name>
        <dbReference type="ChEBI" id="CHEBI:37565"/>
    </ligand>
</feature>
<keyword evidence="7 12" id="KW-0411">Iron-sulfur</keyword>